<evidence type="ECO:0000313" key="1">
    <source>
        <dbReference type="EMBL" id="CAA9385789.1"/>
    </source>
</evidence>
<sequence>ASFGHTTPAFTFPIGGTGTLRAHANDPILRIETH</sequence>
<protein>
    <recommendedName>
        <fullName evidence="2">Muramoyltetrapeptide carboxypeptidase</fullName>
    </recommendedName>
</protein>
<proteinExistence type="predicted"/>
<dbReference type="EMBL" id="CADCUW010000032">
    <property type="protein sequence ID" value="CAA9385789.1"/>
    <property type="molecule type" value="Genomic_DNA"/>
</dbReference>
<evidence type="ECO:0008006" key="2">
    <source>
        <dbReference type="Google" id="ProtNLM"/>
    </source>
</evidence>
<reference evidence="1" key="1">
    <citation type="submission" date="2020-02" db="EMBL/GenBank/DDBJ databases">
        <authorList>
            <person name="Meier V. D."/>
        </authorList>
    </citation>
    <scope>NUCLEOTIDE SEQUENCE</scope>
    <source>
        <strain evidence="1">AVDCRST_MAG01</strain>
    </source>
</reference>
<accession>A0A6J4NES9</accession>
<feature type="non-terminal residue" evidence="1">
    <location>
        <position position="1"/>
    </location>
</feature>
<dbReference type="AlphaFoldDB" id="A0A6J4NES9"/>
<organism evidence="1">
    <name type="scientific">uncultured Rubrobacteraceae bacterium</name>
    <dbReference type="NCBI Taxonomy" id="349277"/>
    <lineage>
        <taxon>Bacteria</taxon>
        <taxon>Bacillati</taxon>
        <taxon>Actinomycetota</taxon>
        <taxon>Rubrobacteria</taxon>
        <taxon>Rubrobacterales</taxon>
        <taxon>Rubrobacteraceae</taxon>
        <taxon>environmental samples</taxon>
    </lineage>
</organism>
<gene>
    <name evidence="1" type="ORF">AVDCRST_MAG01-01-230</name>
</gene>
<name>A0A6J4NES9_9ACTN</name>